<keyword evidence="1" id="KW-0812">Transmembrane</keyword>
<gene>
    <name evidence="2" type="ORF">UFOPK1503_00642</name>
</gene>
<evidence type="ECO:0000256" key="1">
    <source>
        <dbReference type="SAM" id="Phobius"/>
    </source>
</evidence>
<evidence type="ECO:0000313" key="2">
    <source>
        <dbReference type="EMBL" id="CAB4546016.1"/>
    </source>
</evidence>
<proteinExistence type="predicted"/>
<dbReference type="EMBL" id="CAEZST010000008">
    <property type="protein sequence ID" value="CAB4546016.1"/>
    <property type="molecule type" value="Genomic_DNA"/>
</dbReference>
<dbReference type="AlphaFoldDB" id="A0A6J6C475"/>
<keyword evidence="1" id="KW-0472">Membrane</keyword>
<name>A0A6J6C475_9ZZZZ</name>
<dbReference type="InterPro" id="IPR025338">
    <property type="entry name" value="DUF4244"/>
</dbReference>
<sequence>MNLIKSERGAITAEYAIATLAGVAFAGLMLLIMRSEEVRQLLFGLVARALGIS</sequence>
<accession>A0A6J6C475</accession>
<reference evidence="2" key="1">
    <citation type="submission" date="2020-05" db="EMBL/GenBank/DDBJ databases">
        <authorList>
            <person name="Chiriac C."/>
            <person name="Salcher M."/>
            <person name="Ghai R."/>
            <person name="Kavagutti S V."/>
        </authorList>
    </citation>
    <scope>NUCLEOTIDE SEQUENCE</scope>
</reference>
<protein>
    <submittedName>
        <fullName evidence="2">Unannotated protein</fullName>
    </submittedName>
</protein>
<dbReference type="Pfam" id="PF14029">
    <property type="entry name" value="DUF4244"/>
    <property type="match status" value="1"/>
</dbReference>
<feature type="transmembrane region" description="Helical" evidence="1">
    <location>
        <begin position="15"/>
        <end position="33"/>
    </location>
</feature>
<organism evidence="2">
    <name type="scientific">freshwater metagenome</name>
    <dbReference type="NCBI Taxonomy" id="449393"/>
    <lineage>
        <taxon>unclassified sequences</taxon>
        <taxon>metagenomes</taxon>
        <taxon>ecological metagenomes</taxon>
    </lineage>
</organism>
<keyword evidence="1" id="KW-1133">Transmembrane helix</keyword>